<feature type="chain" id="PRO_5027708366" evidence="1">
    <location>
        <begin position="24"/>
        <end position="318"/>
    </location>
</feature>
<dbReference type="RefSeq" id="WP_181580976.1">
    <property type="nucleotide sequence ID" value="NZ_CP059399.1"/>
</dbReference>
<dbReference type="Proteomes" id="UP000515512">
    <property type="component" value="Chromosome"/>
</dbReference>
<dbReference type="Gene3D" id="3.40.50.1820">
    <property type="entry name" value="alpha/beta hydrolase"/>
    <property type="match status" value="1"/>
</dbReference>
<evidence type="ECO:0000259" key="2">
    <source>
        <dbReference type="Pfam" id="PF12740"/>
    </source>
</evidence>
<protein>
    <submittedName>
        <fullName evidence="3">Alpha/beta hydrolase</fullName>
    </submittedName>
</protein>
<name>A0A7D6V7U2_9NOCA</name>
<keyword evidence="1" id="KW-0732">Signal</keyword>
<dbReference type="KEGG" id="nhu:H0264_31870"/>
<dbReference type="InterPro" id="IPR041127">
    <property type="entry name" value="PET_hydrolase/cutinase-like"/>
</dbReference>
<dbReference type="AlphaFoldDB" id="A0A7D6V7U2"/>
<evidence type="ECO:0000313" key="4">
    <source>
        <dbReference type="Proteomes" id="UP000515512"/>
    </source>
</evidence>
<feature type="signal peptide" evidence="1">
    <location>
        <begin position="1"/>
        <end position="23"/>
    </location>
</feature>
<dbReference type="EMBL" id="CP059399">
    <property type="protein sequence ID" value="QLY29772.1"/>
    <property type="molecule type" value="Genomic_DNA"/>
</dbReference>
<sequence length="318" mass="33236">MTGRVVGVLAVLATLLLPFAASAAAYVPAPGVEAKYAQRGPWAVTSEYAFGCCDSTGAAYDIWYPSELGASGVRHPIVTWGDGTDARPDQYAYLLEHLASWGFVVIATENSQAGSGVDIAGAVDYLLDRAADPASVFHGRLDPDSIGAMGHSQGATGALNAMTNSGGRIRTVVPIELPIQLLCSTGDWCPDTRRLTSGSVFLVNGSEDIFISPSTQPVPPQLAGLQSVQAYYDAIPPGIPKVWGTLVGPNHNDVQGQPDCAAASWPCTTGVYGYLGYPTAWLAARLLGDSAAQRAFTEGGEFFTPNPNWCNQIAAGLG</sequence>
<reference evidence="3 4" key="1">
    <citation type="submission" date="2020-07" db="EMBL/GenBank/DDBJ databases">
        <authorList>
            <person name="Zhuang K."/>
            <person name="Ran Y."/>
        </authorList>
    </citation>
    <scope>NUCLEOTIDE SEQUENCE [LARGE SCALE GENOMIC DNA]</scope>
    <source>
        <strain evidence="3 4">WCH-YHL-001</strain>
    </source>
</reference>
<organism evidence="3 4">
    <name type="scientific">Nocardia huaxiensis</name>
    <dbReference type="NCBI Taxonomy" id="2755382"/>
    <lineage>
        <taxon>Bacteria</taxon>
        <taxon>Bacillati</taxon>
        <taxon>Actinomycetota</taxon>
        <taxon>Actinomycetes</taxon>
        <taxon>Mycobacteriales</taxon>
        <taxon>Nocardiaceae</taxon>
        <taxon>Nocardia</taxon>
    </lineage>
</organism>
<gene>
    <name evidence="3" type="ORF">H0264_31870</name>
</gene>
<keyword evidence="4" id="KW-1185">Reference proteome</keyword>
<evidence type="ECO:0000256" key="1">
    <source>
        <dbReference type="SAM" id="SignalP"/>
    </source>
</evidence>
<keyword evidence="3" id="KW-0378">Hydrolase</keyword>
<proteinExistence type="predicted"/>
<dbReference type="InterPro" id="IPR029058">
    <property type="entry name" value="AB_hydrolase_fold"/>
</dbReference>
<dbReference type="GO" id="GO:0016787">
    <property type="term" value="F:hydrolase activity"/>
    <property type="evidence" value="ECO:0007669"/>
    <property type="project" value="UniProtKB-KW"/>
</dbReference>
<evidence type="ECO:0000313" key="3">
    <source>
        <dbReference type="EMBL" id="QLY29772.1"/>
    </source>
</evidence>
<dbReference type="Pfam" id="PF12740">
    <property type="entry name" value="PETase"/>
    <property type="match status" value="1"/>
</dbReference>
<accession>A0A7D6V7U2</accession>
<dbReference type="SUPFAM" id="SSF53474">
    <property type="entry name" value="alpha/beta-Hydrolases"/>
    <property type="match status" value="1"/>
</dbReference>
<feature type="domain" description="PET hydrolase/cutinase-like" evidence="2">
    <location>
        <begin position="22"/>
        <end position="175"/>
    </location>
</feature>